<feature type="compositionally biased region" description="Low complexity" evidence="1">
    <location>
        <begin position="75"/>
        <end position="89"/>
    </location>
</feature>
<evidence type="ECO:0000313" key="2">
    <source>
        <dbReference type="EMBL" id="BAT03818.1"/>
    </source>
</evidence>
<accession>A0A0N7KP98</accession>
<dbReference type="InParanoid" id="A0A0N7KP98"/>
<feature type="region of interest" description="Disordered" evidence="1">
    <location>
        <begin position="21"/>
        <end position="89"/>
    </location>
</feature>
<dbReference type="AlphaFoldDB" id="A0A0N7KP98"/>
<reference evidence="2 3" key="3">
    <citation type="journal article" date="2013" name="Rice">
        <title>Improvement of the Oryza sativa Nipponbare reference genome using next generation sequence and optical map data.</title>
        <authorList>
            <person name="Kawahara Y."/>
            <person name="de la Bastide M."/>
            <person name="Hamilton J.P."/>
            <person name="Kanamori H."/>
            <person name="McCombie W.R."/>
            <person name="Ouyang S."/>
            <person name="Schwartz D.C."/>
            <person name="Tanaka T."/>
            <person name="Wu J."/>
            <person name="Zhou S."/>
            <person name="Childs K.L."/>
            <person name="Davidson R.M."/>
            <person name="Lin H."/>
            <person name="Quesada-Ocampo L."/>
            <person name="Vaillancourt B."/>
            <person name="Sakai H."/>
            <person name="Lee S.S."/>
            <person name="Kim J."/>
            <person name="Numa H."/>
            <person name="Itoh T."/>
            <person name="Buell C.R."/>
            <person name="Matsumoto T."/>
        </authorList>
    </citation>
    <scope>NUCLEOTIDE SEQUENCE [LARGE SCALE GENOMIC DNA]</scope>
    <source>
        <strain evidence="3">cv. Nipponbare</strain>
    </source>
</reference>
<reference evidence="3" key="1">
    <citation type="journal article" date="2005" name="Nature">
        <title>The map-based sequence of the rice genome.</title>
        <authorList>
            <consortium name="International rice genome sequencing project (IRGSP)"/>
            <person name="Matsumoto T."/>
            <person name="Wu J."/>
            <person name="Kanamori H."/>
            <person name="Katayose Y."/>
            <person name="Fujisawa M."/>
            <person name="Namiki N."/>
            <person name="Mizuno H."/>
            <person name="Yamamoto K."/>
            <person name="Antonio B.A."/>
            <person name="Baba T."/>
            <person name="Sakata K."/>
            <person name="Nagamura Y."/>
            <person name="Aoki H."/>
            <person name="Arikawa K."/>
            <person name="Arita K."/>
            <person name="Bito T."/>
            <person name="Chiden Y."/>
            <person name="Fujitsuka N."/>
            <person name="Fukunaka R."/>
            <person name="Hamada M."/>
            <person name="Harada C."/>
            <person name="Hayashi A."/>
            <person name="Hijishita S."/>
            <person name="Honda M."/>
            <person name="Hosokawa S."/>
            <person name="Ichikawa Y."/>
            <person name="Idonuma A."/>
            <person name="Iijima M."/>
            <person name="Ikeda M."/>
            <person name="Ikeno M."/>
            <person name="Ito K."/>
            <person name="Ito S."/>
            <person name="Ito T."/>
            <person name="Ito Y."/>
            <person name="Ito Y."/>
            <person name="Iwabuchi A."/>
            <person name="Kamiya K."/>
            <person name="Karasawa W."/>
            <person name="Kurita K."/>
            <person name="Katagiri S."/>
            <person name="Kikuta A."/>
            <person name="Kobayashi H."/>
            <person name="Kobayashi N."/>
            <person name="Machita K."/>
            <person name="Maehara T."/>
            <person name="Masukawa M."/>
            <person name="Mizubayashi T."/>
            <person name="Mukai Y."/>
            <person name="Nagasaki H."/>
            <person name="Nagata Y."/>
            <person name="Naito S."/>
            <person name="Nakashima M."/>
            <person name="Nakama Y."/>
            <person name="Nakamichi Y."/>
            <person name="Nakamura M."/>
            <person name="Meguro A."/>
            <person name="Negishi M."/>
            <person name="Ohta I."/>
            <person name="Ohta T."/>
            <person name="Okamoto M."/>
            <person name="Ono N."/>
            <person name="Saji S."/>
            <person name="Sakaguchi M."/>
            <person name="Sakai K."/>
            <person name="Shibata M."/>
            <person name="Shimokawa T."/>
            <person name="Song J."/>
            <person name="Takazaki Y."/>
            <person name="Terasawa K."/>
            <person name="Tsugane M."/>
            <person name="Tsuji K."/>
            <person name="Ueda S."/>
            <person name="Waki K."/>
            <person name="Yamagata H."/>
            <person name="Yamamoto M."/>
            <person name="Yamamoto S."/>
            <person name="Yamane H."/>
            <person name="Yoshiki S."/>
            <person name="Yoshihara R."/>
            <person name="Yukawa K."/>
            <person name="Zhong H."/>
            <person name="Yano M."/>
            <person name="Yuan Q."/>
            <person name="Ouyang S."/>
            <person name="Liu J."/>
            <person name="Jones K.M."/>
            <person name="Gansberger K."/>
            <person name="Moffat K."/>
            <person name="Hill J."/>
            <person name="Bera J."/>
            <person name="Fadrosh D."/>
            <person name="Jin S."/>
            <person name="Johri S."/>
            <person name="Kim M."/>
            <person name="Overton L."/>
            <person name="Reardon M."/>
            <person name="Tsitrin T."/>
            <person name="Vuong H."/>
            <person name="Weaver B."/>
            <person name="Ciecko A."/>
            <person name="Tallon L."/>
            <person name="Jackson J."/>
            <person name="Pai G."/>
            <person name="Aken S.V."/>
            <person name="Utterback T."/>
            <person name="Reidmuller S."/>
            <person name="Feldblyum T."/>
            <person name="Hsiao J."/>
            <person name="Zismann V."/>
            <person name="Iobst S."/>
            <person name="de Vazeille A.R."/>
            <person name="Buell C.R."/>
            <person name="Ying K."/>
            <person name="Li Y."/>
            <person name="Lu T."/>
            <person name="Huang Y."/>
            <person name="Zhao Q."/>
            <person name="Feng Q."/>
            <person name="Zhang L."/>
            <person name="Zhu J."/>
            <person name="Weng Q."/>
            <person name="Mu J."/>
            <person name="Lu Y."/>
            <person name="Fan D."/>
            <person name="Liu Y."/>
            <person name="Guan J."/>
            <person name="Zhang Y."/>
            <person name="Yu S."/>
            <person name="Liu X."/>
            <person name="Zhang Y."/>
            <person name="Hong G."/>
            <person name="Han B."/>
            <person name="Choisne N."/>
            <person name="Demange N."/>
            <person name="Orjeda G."/>
            <person name="Samain S."/>
            <person name="Cattolico L."/>
            <person name="Pelletier E."/>
            <person name="Couloux A."/>
            <person name="Segurens B."/>
            <person name="Wincker P."/>
            <person name="D'Hont A."/>
            <person name="Scarpelli C."/>
            <person name="Weissenbach J."/>
            <person name="Salanoubat M."/>
            <person name="Quetier F."/>
            <person name="Yu Y."/>
            <person name="Kim H.R."/>
            <person name="Rambo T."/>
            <person name="Currie J."/>
            <person name="Collura K."/>
            <person name="Luo M."/>
            <person name="Yang T."/>
            <person name="Ammiraju J.S.S."/>
            <person name="Engler F."/>
            <person name="Soderlund C."/>
            <person name="Wing R.A."/>
            <person name="Palmer L.E."/>
            <person name="de la Bastide M."/>
            <person name="Spiegel L."/>
            <person name="Nascimento L."/>
            <person name="Zutavern T."/>
            <person name="O'Shaughnessy A."/>
            <person name="Dike S."/>
            <person name="Dedhia N."/>
            <person name="Preston R."/>
            <person name="Balija V."/>
            <person name="McCombie W.R."/>
            <person name="Chow T."/>
            <person name="Chen H."/>
            <person name="Chung M."/>
            <person name="Chen C."/>
            <person name="Shaw J."/>
            <person name="Wu H."/>
            <person name="Hsiao K."/>
            <person name="Chao Y."/>
            <person name="Chu M."/>
            <person name="Cheng C."/>
            <person name="Hour A."/>
            <person name="Lee P."/>
            <person name="Lin S."/>
            <person name="Lin Y."/>
            <person name="Liou J."/>
            <person name="Liu S."/>
            <person name="Hsing Y."/>
            <person name="Raghuvanshi S."/>
            <person name="Mohanty A."/>
            <person name="Bharti A.K."/>
            <person name="Gaur A."/>
            <person name="Gupta V."/>
            <person name="Kumar D."/>
            <person name="Ravi V."/>
            <person name="Vij S."/>
            <person name="Kapur A."/>
            <person name="Khurana P."/>
            <person name="Khurana P."/>
            <person name="Khurana J.P."/>
            <person name="Tyagi A.K."/>
            <person name="Gaikwad K."/>
            <person name="Singh A."/>
            <person name="Dalal V."/>
            <person name="Srivastava S."/>
            <person name="Dixit A."/>
            <person name="Pal A.K."/>
            <person name="Ghazi I.A."/>
            <person name="Yadav M."/>
            <person name="Pandit A."/>
            <person name="Bhargava A."/>
            <person name="Sureshbabu K."/>
            <person name="Batra K."/>
            <person name="Sharma T.R."/>
            <person name="Mohapatra T."/>
            <person name="Singh N.K."/>
            <person name="Messing J."/>
            <person name="Nelson A.B."/>
            <person name="Fuks G."/>
            <person name="Kavchok S."/>
            <person name="Keizer G."/>
            <person name="Linton E."/>
            <person name="Llaca V."/>
            <person name="Song R."/>
            <person name="Tanyolac B."/>
            <person name="Young S."/>
            <person name="Ho-Il K."/>
            <person name="Hahn J.H."/>
            <person name="Sangsakoo G."/>
            <person name="Vanavichit A."/>
            <person name="de Mattos Luiz.A.T."/>
            <person name="Zimmer P.D."/>
            <person name="Malone G."/>
            <person name="Dellagostin O."/>
            <person name="de Oliveira A.C."/>
            <person name="Bevan M."/>
            <person name="Bancroft I."/>
            <person name="Minx P."/>
            <person name="Cordum H."/>
            <person name="Wilson R."/>
            <person name="Cheng Z."/>
            <person name="Jin W."/>
            <person name="Jiang J."/>
            <person name="Leong S.A."/>
            <person name="Iwama H."/>
            <person name="Gojobori T."/>
            <person name="Itoh T."/>
            <person name="Niimura Y."/>
            <person name="Fujii Y."/>
            <person name="Habara T."/>
            <person name="Sakai H."/>
            <person name="Sato Y."/>
            <person name="Wilson G."/>
            <person name="Kumar K."/>
            <person name="McCouch S."/>
            <person name="Juretic N."/>
            <person name="Hoen D."/>
            <person name="Wright S."/>
            <person name="Bruskiewich R."/>
            <person name="Bureau T."/>
            <person name="Miyao A."/>
            <person name="Hirochika H."/>
            <person name="Nishikawa T."/>
            <person name="Kadowaki K."/>
            <person name="Sugiura M."/>
            <person name="Burr B."/>
            <person name="Sasaki T."/>
        </authorList>
    </citation>
    <scope>NUCLEOTIDE SEQUENCE [LARGE SCALE GENOMIC DNA]</scope>
    <source>
        <strain evidence="3">cv. Nipponbare</strain>
    </source>
</reference>
<dbReference type="Proteomes" id="UP000059680">
    <property type="component" value="Chromosome 8"/>
</dbReference>
<dbReference type="EMBL" id="AP014964">
    <property type="protein sequence ID" value="BAT03818.1"/>
    <property type="molecule type" value="Genomic_DNA"/>
</dbReference>
<proteinExistence type="predicted"/>
<gene>
    <name evidence="2" type="ordered locus">Os08g0147300</name>
    <name evidence="2" type="ORF">OSNPB_080147300</name>
</gene>
<sequence>MALELAVVSELVALRQARLRHVHPSTSSTSPVVHDHVPLPFCTNPPKPAQDDSAAPALGVPHPPSLRGQRRRRPSLASPPSLLGASPYRSPRCPAAACFAASTAAACSMSDA</sequence>
<protein>
    <submittedName>
        <fullName evidence="2">Os08g0147300 protein</fullName>
    </submittedName>
</protein>
<organism evidence="2 3">
    <name type="scientific">Oryza sativa subsp. japonica</name>
    <name type="common">Rice</name>
    <dbReference type="NCBI Taxonomy" id="39947"/>
    <lineage>
        <taxon>Eukaryota</taxon>
        <taxon>Viridiplantae</taxon>
        <taxon>Streptophyta</taxon>
        <taxon>Embryophyta</taxon>
        <taxon>Tracheophyta</taxon>
        <taxon>Spermatophyta</taxon>
        <taxon>Magnoliopsida</taxon>
        <taxon>Liliopsida</taxon>
        <taxon>Poales</taxon>
        <taxon>Poaceae</taxon>
        <taxon>BOP clade</taxon>
        <taxon>Oryzoideae</taxon>
        <taxon>Oryzeae</taxon>
        <taxon>Oryzinae</taxon>
        <taxon>Oryza</taxon>
        <taxon>Oryza sativa</taxon>
    </lineage>
</organism>
<reference evidence="2 3" key="2">
    <citation type="journal article" date="2013" name="Plant Cell Physiol.">
        <title>Rice Annotation Project Database (RAP-DB): an integrative and interactive database for rice genomics.</title>
        <authorList>
            <person name="Sakai H."/>
            <person name="Lee S.S."/>
            <person name="Tanaka T."/>
            <person name="Numa H."/>
            <person name="Kim J."/>
            <person name="Kawahara Y."/>
            <person name="Wakimoto H."/>
            <person name="Yang C.C."/>
            <person name="Iwamoto M."/>
            <person name="Abe T."/>
            <person name="Yamada Y."/>
            <person name="Muto A."/>
            <person name="Inokuchi H."/>
            <person name="Ikemura T."/>
            <person name="Matsumoto T."/>
            <person name="Sasaki T."/>
            <person name="Itoh T."/>
        </authorList>
    </citation>
    <scope>NUCLEOTIDE SEQUENCE [LARGE SCALE GENOMIC DNA]</scope>
    <source>
        <strain evidence="3">cv. Nipponbare</strain>
    </source>
</reference>
<keyword evidence="3" id="KW-1185">Reference proteome</keyword>
<evidence type="ECO:0000313" key="3">
    <source>
        <dbReference type="Proteomes" id="UP000059680"/>
    </source>
</evidence>
<name>A0A0N7KP98_ORYSJ</name>
<evidence type="ECO:0000256" key="1">
    <source>
        <dbReference type="SAM" id="MobiDB-lite"/>
    </source>
</evidence>
<dbReference type="PaxDb" id="39947-A0A0N7KP98"/>